<dbReference type="HOGENOM" id="CLU_189975_0_0_5"/>
<dbReference type="Proteomes" id="UP000031368">
    <property type="component" value="Chromosome"/>
</dbReference>
<dbReference type="KEGG" id="rga:RGR602_CH01781"/>
<keyword evidence="2" id="KW-1185">Reference proteome</keyword>
<dbReference type="EMBL" id="CP006877">
    <property type="protein sequence ID" value="AJD41114.1"/>
    <property type="molecule type" value="Genomic_DNA"/>
</dbReference>
<reference evidence="1 2" key="1">
    <citation type="submission" date="2013-11" db="EMBL/GenBank/DDBJ databases">
        <title>Complete genome sequence of Rhizobium gallicum bv. gallicum R602.</title>
        <authorList>
            <person name="Bustos P."/>
            <person name="Santamaria R.I."/>
            <person name="Lozano L."/>
            <person name="Acosta J.L."/>
            <person name="Ormeno-Orrillo E."/>
            <person name="Rogel M.A."/>
            <person name="Romero D."/>
            <person name="Cevallos M.A."/>
            <person name="Martinez-Romero E."/>
            <person name="Gonzalez V."/>
        </authorList>
    </citation>
    <scope>NUCLEOTIDE SEQUENCE [LARGE SCALE GENOMIC DNA]</scope>
    <source>
        <strain evidence="1 2">R602</strain>
    </source>
</reference>
<name>A0A0B4WZM5_9HYPH</name>
<evidence type="ECO:0000313" key="1">
    <source>
        <dbReference type="EMBL" id="AJD41114.1"/>
    </source>
</evidence>
<organism evidence="1 2">
    <name type="scientific">Rhizobium gallicum bv. gallicum R602sp</name>
    <dbReference type="NCBI Taxonomy" id="1041138"/>
    <lineage>
        <taxon>Bacteria</taxon>
        <taxon>Pseudomonadati</taxon>
        <taxon>Pseudomonadota</taxon>
        <taxon>Alphaproteobacteria</taxon>
        <taxon>Hyphomicrobiales</taxon>
        <taxon>Rhizobiaceae</taxon>
        <taxon>Rhizobium/Agrobacterium group</taxon>
        <taxon>Rhizobium</taxon>
    </lineage>
</organism>
<accession>A0A0B4WZM5</accession>
<proteinExistence type="predicted"/>
<sequence length="68" mass="7509">MIEIHGSQHANGRPEHPLNCRTEVEAAMFEMIKRLQQHGWTPAEVALALADAAEDYVMLLASKKAGSH</sequence>
<protein>
    <submittedName>
        <fullName evidence="1">Uncharacterized protein</fullName>
    </submittedName>
</protein>
<gene>
    <name evidence="1" type="ORF">RGR602_CH01781</name>
</gene>
<dbReference type="AlphaFoldDB" id="A0A0B4WZM5"/>
<evidence type="ECO:0000313" key="2">
    <source>
        <dbReference type="Proteomes" id="UP000031368"/>
    </source>
</evidence>